<feature type="domain" description="Dynein heavy chain tail" evidence="17">
    <location>
        <begin position="261"/>
        <end position="371"/>
    </location>
</feature>
<dbReference type="InterPro" id="IPR042222">
    <property type="entry name" value="Dynein_2_N"/>
</dbReference>
<keyword evidence="5" id="KW-0963">Cytoplasm</keyword>
<dbReference type="GO" id="GO:0035721">
    <property type="term" value="P:intraciliary retrograde transport"/>
    <property type="evidence" value="ECO:0007669"/>
    <property type="project" value="TreeGrafter"/>
</dbReference>
<dbReference type="Pfam" id="PF12774">
    <property type="entry name" value="AAA_6"/>
    <property type="match status" value="1"/>
</dbReference>
<evidence type="ECO:0000256" key="3">
    <source>
        <dbReference type="ARBA" id="ARBA00008887"/>
    </source>
</evidence>
<proteinExistence type="inferred from homology"/>
<dbReference type="GO" id="GO:0000235">
    <property type="term" value="C:astral microtubule"/>
    <property type="evidence" value="ECO:0007669"/>
    <property type="project" value="UniProtKB-ARBA"/>
</dbReference>
<dbReference type="Pfam" id="PF08385">
    <property type="entry name" value="DHC_N1"/>
    <property type="match status" value="1"/>
</dbReference>
<sequence length="2073" mass="233859">MSKEEEKDVRRTYLLRVASHILGLNIVEEKLRQLQPIETFCDTNSTLLTIALTDQRGVDVSNTMKSGTLPRVVFYKTRPTALTTDNYKTMVNVMSMNGASNEVFLKSVQNVFSKDITDSLQTTTNKHLLSLVSELEENLLATVDSGKDRGEARVVALPDEIRVWKSRSGAAAQQYNDAFEPLQIIIDTIEDRPVDELIGLVEAFEDTCDALWNSQPPYPESRMRSLIQCMVTMQKKEEIFLRCRETIQAIDDPTDSIALETKGKIMVLEQKRGTLNVNYSDRLLKLLKEVRQLASLGLNIPSKIINCVNQGEKFYRYGVVLKQIAHFYNTIDQQMLPCQQALMLDEAIAFERLVIPKKNEESAINRVTWEDPKQLEEFIAKLQAASDKLANHNSEIRLECIVVSTAGAKAAIDELLQRVFDTLTWTLRLSINTKLQTIQQFLTQAINVLSSRPQSIDEVAEANARHTEYNRTNKELKASWAVLNEQHTLLRSVAGSGVDQMSSLTDQWEKFETMLDSHQMMIKEQDHCAIKSARLRGPIDVQRCSLLSSLVLTNPSPEDKGVQWPRQVMLKAIEFIKEKRMEYDELTVQREKLEKECDQFDLKKPEFFVLDELGVDIQEYENNWVIYEEFNTELQALADEEWIVFRDSLPLCQNQLIFQEFSGCLKFCRGEVLSTDHWLEMFRLLKLPRGTTLEKLRFGDLISVAPNIIANAEFAFSDYKHSNGSNMKVIRDWKESINSVKDSQALLQSLKNSPFYAQFSDKTSVWETSRDVLLAVPLGFLNVLNALLFQVDVVRDPRLVSMCSRHSLRKSLEQIIDQLNRCQKALNQFLEEKRSAFPRFYFLGDDDLLEILGQSMNPAVIQSHLKKLFQARQRNFQQIFLKQQSTSCWLGFCLSNLIQHHKCRATGIDKVVFGANNETISAMLSVQGERVPFSHPVRVVPQVEIWLQNLSDEMRLTMKKLSVEAINEGTVDPARCIVEINPDSGGKYTVVTKNFDKNRSVAVLTNTDPLDENIIDNTVNQLREVLDGSRDFAKLKGALQEQLKAYTNTKVTDVVLDLKLKALILDLIHHIDVVDQLINNQASSTSEQRVQLHIRISGKAGNLQRNQGNTPKLVHTPLTDKCYLTLTQGWLRTKSLISKALASLFGRQVLVFNCDEGIDVHSMSRIFVGIVQCGAWGCFDEFNRLDQTVLSAVSMQIQTIQDVIKSKSGTCVLGGKTASVDPNAAIFITLNPAGKGYGGRQKMPDNLKQLFRPVVMSVPDNDVIAETILYSEGFTDAKNLARKIVTIFKLSKEMLSAQQHYDWGLRALKVVLRGCGDLRAAKPDANETEIVVQALLLNTLSKLTFADSKRFSILIDDVFSSVNKELATFGDLVEPLKQASEEMNIELTSKQLQKVFQLYEQLRQRIGVVVVGPTGAGKSTIWRVLRRAQVLAGVALQTVSFNPKAMNRTKLLGHMDIDTREWSDGILTMAAREVIKDTSVHRWIIFDGDIDPEWIEALNSVLDDNRLLTMPSGERIQFGSNVNFLFETDSLQFASPATVSRMGMIFISEEDLSAKEVVSQWIKSLSDSEHPDLPDWIDRYFYKCCDWCVSVGLVNGIGKVAAIHNGLSHLRGSKAKLQFLVALYRGFSSVIDSERKRDFAVNVVFENVTIPDGENPDLVYYDSRTDSLMRYQDDAGMSIKLDELKADTKPFILTAPAQSNKDTVLSWLSGSNRQPFVVVGPDGCGKEELLKHCFNEDNDSQLAIVHSSAQSGASAILQCLQQHCVQTSSATGRVLRPKDRPLLILYLKNINLPAPDKYGTNEMLAFLHQLLTYHGYYDDHLDWIGLENVQIVASMAPSATQFSIPPRLMSLMRTITIGYPTEQNLNAIYSAYLMPILEACCTFQCLPRAAHSKEFPFFRLHSVHRLATEEHEVKFEELLAYVIPAARKAGEHFYVTTGTVVPSHNIVGLPLIPHSKRDYQSMLQKAVNRYGGSLLLAGRPGLGRADAIRLIANMHQMALFTPKITPKYGQKQFDSDLKNAIQTAISNSEHVVFLLEDYKILQQSFLESINCLISSGEVPGLFTPQVRDFICAC</sequence>
<dbReference type="Pfam" id="PF21264">
    <property type="entry name" value="DYNC2H1_AAA_dom"/>
    <property type="match status" value="1"/>
</dbReference>
<dbReference type="GO" id="GO:0060271">
    <property type="term" value="P:cilium assembly"/>
    <property type="evidence" value="ECO:0007669"/>
    <property type="project" value="TreeGrafter"/>
</dbReference>
<dbReference type="SUPFAM" id="SSF52540">
    <property type="entry name" value="P-loop containing nucleoside triphosphate hydrolases"/>
    <property type="match status" value="3"/>
</dbReference>
<keyword evidence="15" id="KW-0966">Cell projection</keyword>
<evidence type="ECO:0000259" key="19">
    <source>
        <dbReference type="Pfam" id="PF12774"/>
    </source>
</evidence>
<feature type="domain" description="Dynein heavy chain AAA module D4" evidence="20">
    <location>
        <begin position="1967"/>
        <end position="2065"/>
    </location>
</feature>
<keyword evidence="12" id="KW-0969">Cilium</keyword>
<feature type="coiled-coil region" evidence="16">
    <location>
        <begin position="576"/>
        <end position="603"/>
    </location>
</feature>
<evidence type="ECO:0000259" key="20">
    <source>
        <dbReference type="Pfam" id="PF12780"/>
    </source>
</evidence>
<keyword evidence="11 16" id="KW-0175">Coiled coil</keyword>
<organism evidence="22 23">
    <name type="scientific">Trichostrongylus colubriformis</name>
    <name type="common">Black scour worm</name>
    <dbReference type="NCBI Taxonomy" id="6319"/>
    <lineage>
        <taxon>Eukaryota</taxon>
        <taxon>Metazoa</taxon>
        <taxon>Ecdysozoa</taxon>
        <taxon>Nematoda</taxon>
        <taxon>Chromadorea</taxon>
        <taxon>Rhabditida</taxon>
        <taxon>Rhabditina</taxon>
        <taxon>Rhabditomorpha</taxon>
        <taxon>Strongyloidea</taxon>
        <taxon>Trichostrongylidae</taxon>
        <taxon>Trichostrongylus</taxon>
    </lineage>
</organism>
<comment type="similarity">
    <text evidence="3">Belongs to the dynein heavy chain family.</text>
</comment>
<dbReference type="InterPro" id="IPR013602">
    <property type="entry name" value="Dynein_heavy_linker"/>
</dbReference>
<dbReference type="InterPro" id="IPR049400">
    <property type="entry name" value="DYNC2H1_AAA_dom"/>
</dbReference>
<dbReference type="FunFam" id="1.10.8.710:FF:000001">
    <property type="entry name" value="Dynein axonemal heavy chain 2"/>
    <property type="match status" value="1"/>
</dbReference>
<evidence type="ECO:0000256" key="6">
    <source>
        <dbReference type="ARBA" id="ARBA00022701"/>
    </source>
</evidence>
<dbReference type="InterPro" id="IPR042228">
    <property type="entry name" value="Dynein_linker_3"/>
</dbReference>
<dbReference type="Gene3D" id="1.10.8.710">
    <property type="match status" value="1"/>
</dbReference>
<dbReference type="GO" id="GO:1902850">
    <property type="term" value="P:microtubule cytoskeleton organization involved in mitosis"/>
    <property type="evidence" value="ECO:0007669"/>
    <property type="project" value="UniProtKB-ARBA"/>
</dbReference>
<evidence type="ECO:0000256" key="13">
    <source>
        <dbReference type="ARBA" id="ARBA00023175"/>
    </source>
</evidence>
<feature type="domain" description="Dynein heavy chain hydrolytic ATP-binding dynein motor region" evidence="19">
    <location>
        <begin position="1107"/>
        <end position="1419"/>
    </location>
</feature>
<keyword evidence="14" id="KW-0206">Cytoskeleton</keyword>
<keyword evidence="8" id="KW-0547">Nucleotide-binding</keyword>
<evidence type="ECO:0000256" key="16">
    <source>
        <dbReference type="SAM" id="Coils"/>
    </source>
</evidence>
<evidence type="ECO:0000256" key="1">
    <source>
        <dbReference type="ARBA" id="ARBA00004138"/>
    </source>
</evidence>
<comment type="subcellular location">
    <subcellularLocation>
        <location evidence="1">Cell projection</location>
        <location evidence="1">Cilium</location>
    </subcellularLocation>
    <subcellularLocation>
        <location evidence="2">Cytoplasm</location>
        <location evidence="2">Cytoskeleton</location>
    </subcellularLocation>
</comment>
<reference evidence="22 23" key="1">
    <citation type="submission" date="2019-10" db="EMBL/GenBank/DDBJ databases">
        <title>Assembly and Annotation for the nematode Trichostrongylus colubriformis.</title>
        <authorList>
            <person name="Martin J."/>
        </authorList>
    </citation>
    <scope>NUCLEOTIDE SEQUENCE [LARGE SCALE GENOMIC DNA]</scope>
    <source>
        <strain evidence="22">G859</strain>
        <tissue evidence="22">Whole worm</tissue>
    </source>
</reference>
<dbReference type="InterPro" id="IPR027417">
    <property type="entry name" value="P-loop_NTPase"/>
</dbReference>
<evidence type="ECO:0000256" key="7">
    <source>
        <dbReference type="ARBA" id="ARBA00022737"/>
    </source>
</evidence>
<dbReference type="Gene3D" id="3.20.180.20">
    <property type="entry name" value="Dynein heavy chain, N-terminal domain 2"/>
    <property type="match status" value="1"/>
</dbReference>
<comment type="caution">
    <text evidence="22">The sequence shown here is derived from an EMBL/GenBank/DDBJ whole genome shotgun (WGS) entry which is preliminary data.</text>
</comment>
<dbReference type="GO" id="GO:0060294">
    <property type="term" value="P:cilium movement involved in cell motility"/>
    <property type="evidence" value="ECO:0007669"/>
    <property type="project" value="TreeGrafter"/>
</dbReference>
<keyword evidence="13" id="KW-0505">Motor protein</keyword>
<dbReference type="GO" id="GO:0051959">
    <property type="term" value="F:dynein light intermediate chain binding"/>
    <property type="evidence" value="ECO:0007669"/>
    <property type="project" value="InterPro"/>
</dbReference>
<dbReference type="GO" id="GO:0030473">
    <property type="term" value="P:nuclear migration along microtubule"/>
    <property type="evidence" value="ECO:0007669"/>
    <property type="project" value="UniProtKB-ARBA"/>
</dbReference>
<evidence type="ECO:0000259" key="17">
    <source>
        <dbReference type="Pfam" id="PF08385"/>
    </source>
</evidence>
<dbReference type="EMBL" id="WIXE01015938">
    <property type="protein sequence ID" value="KAK5973073.1"/>
    <property type="molecule type" value="Genomic_DNA"/>
</dbReference>
<feature type="non-terminal residue" evidence="22">
    <location>
        <position position="2073"/>
    </location>
</feature>
<feature type="domain" description="Dynein heavy chain linker" evidence="18">
    <location>
        <begin position="793"/>
        <end position="962"/>
    </location>
</feature>
<dbReference type="GO" id="GO:0005930">
    <property type="term" value="C:axoneme"/>
    <property type="evidence" value="ECO:0007669"/>
    <property type="project" value="TreeGrafter"/>
</dbReference>
<dbReference type="Gene3D" id="3.40.50.300">
    <property type="entry name" value="P-loop containing nucleotide triphosphate hydrolases"/>
    <property type="match status" value="4"/>
</dbReference>
<keyword evidence="10" id="KW-0243">Dynein</keyword>
<evidence type="ECO:0000256" key="9">
    <source>
        <dbReference type="ARBA" id="ARBA00022840"/>
    </source>
</evidence>
<dbReference type="InterPro" id="IPR013594">
    <property type="entry name" value="Dynein_heavy_tail"/>
</dbReference>
<dbReference type="GO" id="GO:0005938">
    <property type="term" value="C:cell cortex"/>
    <property type="evidence" value="ECO:0007669"/>
    <property type="project" value="UniProtKB-ARBA"/>
</dbReference>
<dbReference type="FunFam" id="3.40.50.300:FF:000996">
    <property type="entry name" value="Cytoplasmic dynein heavy chain"/>
    <property type="match status" value="1"/>
</dbReference>
<dbReference type="GO" id="GO:0005524">
    <property type="term" value="F:ATP binding"/>
    <property type="evidence" value="ECO:0007669"/>
    <property type="project" value="UniProtKB-KW"/>
</dbReference>
<evidence type="ECO:0000256" key="5">
    <source>
        <dbReference type="ARBA" id="ARBA00022490"/>
    </source>
</evidence>
<dbReference type="Pfam" id="PF12780">
    <property type="entry name" value="AAA_8"/>
    <property type="match status" value="1"/>
</dbReference>
<keyword evidence="6" id="KW-0493">Microtubule</keyword>
<evidence type="ECO:0000259" key="21">
    <source>
        <dbReference type="Pfam" id="PF21264"/>
    </source>
</evidence>
<dbReference type="GO" id="GO:0097729">
    <property type="term" value="C:9+2 motile cilium"/>
    <property type="evidence" value="ECO:0007669"/>
    <property type="project" value="TreeGrafter"/>
</dbReference>
<dbReference type="GO" id="GO:0045505">
    <property type="term" value="F:dynein intermediate chain binding"/>
    <property type="evidence" value="ECO:0007669"/>
    <property type="project" value="InterPro"/>
</dbReference>
<evidence type="ECO:0000256" key="14">
    <source>
        <dbReference type="ARBA" id="ARBA00023212"/>
    </source>
</evidence>
<dbReference type="GO" id="GO:0005868">
    <property type="term" value="C:cytoplasmic dynein complex"/>
    <property type="evidence" value="ECO:0007669"/>
    <property type="project" value="TreeGrafter"/>
</dbReference>
<keyword evidence="23" id="KW-1185">Reference proteome</keyword>
<dbReference type="InterPro" id="IPR043157">
    <property type="entry name" value="Dynein_AAA1S"/>
</dbReference>
<evidence type="ECO:0000256" key="11">
    <source>
        <dbReference type="ARBA" id="ARBA00023054"/>
    </source>
</evidence>
<dbReference type="Gene3D" id="1.20.140.100">
    <property type="entry name" value="Dynein heavy chain, N-terminal domain 2"/>
    <property type="match status" value="2"/>
</dbReference>
<dbReference type="InterPro" id="IPR026983">
    <property type="entry name" value="DHC"/>
</dbReference>
<dbReference type="Pfam" id="PF12775">
    <property type="entry name" value="AAA_7"/>
    <property type="match status" value="1"/>
</dbReference>
<evidence type="ECO:0000313" key="23">
    <source>
        <dbReference type="Proteomes" id="UP001331761"/>
    </source>
</evidence>
<dbReference type="GO" id="GO:0000070">
    <property type="term" value="P:mitotic sister chromatid segregation"/>
    <property type="evidence" value="ECO:0007669"/>
    <property type="project" value="UniProtKB-ARBA"/>
</dbReference>
<evidence type="ECO:0000313" key="22">
    <source>
        <dbReference type="EMBL" id="KAK5973073.1"/>
    </source>
</evidence>
<dbReference type="PANTHER" id="PTHR10676">
    <property type="entry name" value="DYNEIN HEAVY CHAIN FAMILY PROTEIN"/>
    <property type="match status" value="1"/>
</dbReference>
<evidence type="ECO:0000256" key="8">
    <source>
        <dbReference type="ARBA" id="ARBA00022741"/>
    </source>
</evidence>
<dbReference type="InterPro" id="IPR024317">
    <property type="entry name" value="Dynein_heavy_chain_D4_dom"/>
</dbReference>
<feature type="domain" description="Cytoplasmic dynein 2 heavy chain 1 AAA+ ATPase" evidence="21">
    <location>
        <begin position="1555"/>
        <end position="1643"/>
    </location>
</feature>
<name>A0AAN8FYK3_TRICO</name>
<keyword evidence="9" id="KW-0067">ATP-binding</keyword>
<dbReference type="GO" id="GO:0008569">
    <property type="term" value="F:minus-end-directed microtubule motor activity"/>
    <property type="evidence" value="ECO:0007669"/>
    <property type="project" value="TreeGrafter"/>
</dbReference>
<evidence type="ECO:0000256" key="10">
    <source>
        <dbReference type="ARBA" id="ARBA00023017"/>
    </source>
</evidence>
<dbReference type="Pfam" id="PF08393">
    <property type="entry name" value="DHC_N2"/>
    <property type="match status" value="1"/>
</dbReference>
<evidence type="ECO:0000259" key="18">
    <source>
        <dbReference type="Pfam" id="PF08393"/>
    </source>
</evidence>
<keyword evidence="7" id="KW-0677">Repeat</keyword>
<protein>
    <recommendedName>
        <fullName evidence="4">Dynein heavy chain, cytoplasmic</fullName>
    </recommendedName>
</protein>
<accession>A0AAN8FYK3</accession>
<evidence type="ECO:0000256" key="2">
    <source>
        <dbReference type="ARBA" id="ARBA00004245"/>
    </source>
</evidence>
<evidence type="ECO:0000256" key="12">
    <source>
        <dbReference type="ARBA" id="ARBA00023069"/>
    </source>
</evidence>
<dbReference type="PANTHER" id="PTHR10676:SF352">
    <property type="entry name" value="CYTOPLASMIC DYNEIN 2 HEAVY CHAIN 1"/>
    <property type="match status" value="1"/>
</dbReference>
<evidence type="ECO:0000256" key="15">
    <source>
        <dbReference type="ARBA" id="ARBA00023273"/>
    </source>
</evidence>
<dbReference type="Proteomes" id="UP001331761">
    <property type="component" value="Unassembled WGS sequence"/>
</dbReference>
<dbReference type="InterPro" id="IPR035699">
    <property type="entry name" value="AAA_6"/>
</dbReference>
<evidence type="ECO:0000256" key="4">
    <source>
        <dbReference type="ARBA" id="ARBA00022197"/>
    </source>
</evidence>
<gene>
    <name evidence="22" type="ORF">GCK32_001983</name>
</gene>